<name>A0ABV1VY33_9ACTN</name>
<gene>
    <name evidence="1" type="ORF">ABT317_07360</name>
</gene>
<dbReference type="InterPro" id="IPR015315">
    <property type="entry name" value="DUF1963"/>
</dbReference>
<dbReference type="Gene3D" id="2.30.320.10">
    <property type="entry name" value="YwqG-like"/>
    <property type="match status" value="1"/>
</dbReference>
<reference evidence="1 2" key="1">
    <citation type="submission" date="2024-06" db="EMBL/GenBank/DDBJ databases">
        <title>The Natural Products Discovery Center: Release of the First 8490 Sequenced Strains for Exploring Actinobacteria Biosynthetic Diversity.</title>
        <authorList>
            <person name="Kalkreuter E."/>
            <person name="Kautsar S.A."/>
            <person name="Yang D."/>
            <person name="Bader C.D."/>
            <person name="Teijaro C.N."/>
            <person name="Fluegel L."/>
            <person name="Davis C.M."/>
            <person name="Simpson J.R."/>
            <person name="Lauterbach L."/>
            <person name="Steele A.D."/>
            <person name="Gui C."/>
            <person name="Meng S."/>
            <person name="Li G."/>
            <person name="Viehrig K."/>
            <person name="Ye F."/>
            <person name="Su P."/>
            <person name="Kiefer A.F."/>
            <person name="Nichols A."/>
            <person name="Cepeda A.J."/>
            <person name="Yan W."/>
            <person name="Fan B."/>
            <person name="Jiang Y."/>
            <person name="Adhikari A."/>
            <person name="Zheng C.-J."/>
            <person name="Schuster L."/>
            <person name="Cowan T.M."/>
            <person name="Smanski M.J."/>
            <person name="Chevrette M.G."/>
            <person name="De Carvalho L.P.S."/>
            <person name="Shen B."/>
        </authorList>
    </citation>
    <scope>NUCLEOTIDE SEQUENCE [LARGE SCALE GENOMIC DNA]</scope>
    <source>
        <strain evidence="1 2">NPDC000634</strain>
    </source>
</reference>
<dbReference type="SUPFAM" id="SSF103032">
    <property type="entry name" value="Hypothetical protein YwqG"/>
    <property type="match status" value="1"/>
</dbReference>
<dbReference type="Proteomes" id="UP001458415">
    <property type="component" value="Unassembled WGS sequence"/>
</dbReference>
<evidence type="ECO:0000313" key="1">
    <source>
        <dbReference type="EMBL" id="MER6976844.1"/>
    </source>
</evidence>
<proteinExistence type="predicted"/>
<keyword evidence="2" id="KW-1185">Reference proteome</keyword>
<dbReference type="InterPro" id="IPR035948">
    <property type="entry name" value="YwqG-like_sf"/>
</dbReference>
<organism evidence="1 2">
    <name type="scientific">Streptomyces carpinensis</name>
    <dbReference type="NCBI Taxonomy" id="66369"/>
    <lineage>
        <taxon>Bacteria</taxon>
        <taxon>Bacillati</taxon>
        <taxon>Actinomycetota</taxon>
        <taxon>Actinomycetes</taxon>
        <taxon>Kitasatosporales</taxon>
        <taxon>Streptomycetaceae</taxon>
        <taxon>Streptomyces</taxon>
    </lineage>
</organism>
<dbReference type="EMBL" id="JBEPCU010000072">
    <property type="protein sequence ID" value="MER6976844.1"/>
    <property type="molecule type" value="Genomic_DNA"/>
</dbReference>
<comment type="caution">
    <text evidence="1">The sequence shown here is derived from an EMBL/GenBank/DDBJ whole genome shotgun (WGS) entry which is preliminary data.</text>
</comment>
<protein>
    <submittedName>
        <fullName evidence="1">DUF1963 domain-containing protein</fullName>
    </submittedName>
</protein>
<dbReference type="Pfam" id="PF09234">
    <property type="entry name" value="DUF1963"/>
    <property type="match status" value="1"/>
</dbReference>
<accession>A0ABV1VY33</accession>
<dbReference type="RefSeq" id="WP_086723581.1">
    <property type="nucleotide sequence ID" value="NZ_MUBM01000038.1"/>
</dbReference>
<evidence type="ECO:0000313" key="2">
    <source>
        <dbReference type="Proteomes" id="UP001458415"/>
    </source>
</evidence>
<sequence length="260" mass="28746">MIDDWNSDRVNRFRAEAASRGLPGDEVEEWIRLTLPGVYWTQGGDGPLAARMGGDPLLPLDAPNASYPFVASVDCALLPPGAAGLPLPADGHLLFFAEPSVSFAGLMTDAVRYVPAGTPTAARRVDSWHEPFASHGMRTMWHHLSQPDPESFAEARWDDPDDEQYELADELESAWTHVGGSWPTWTFALRGNPVVVNDDPMSLARDSTPEAGDADDWMLLATWRCGEAVKELDMGVISWLIRRQDLASLRFDRVYGHVDM</sequence>